<proteinExistence type="predicted"/>
<keyword evidence="1" id="KW-0521">NADP</keyword>
<comment type="caution">
    <text evidence="3">The sequence shown here is derived from an EMBL/GenBank/DDBJ whole genome shotgun (WGS) entry which is preliminary data.</text>
</comment>
<keyword evidence="4" id="KW-1185">Reference proteome</keyword>
<dbReference type="InterPro" id="IPR051164">
    <property type="entry name" value="NmrA-like_oxidored"/>
</dbReference>
<name>A0A2T7BQ19_9BACT</name>
<sequence>MKIVVIGGSGRIGSQVVNKLTQLGHEAIAASPSSGVDTLTGEGLDQVLQGADITVDVANAPSFEDSAVMNFFKTSTANVLKAALKASVKKHVALSIVGVERMPDNGYFRAKVAQETLIRNSGIPFTIVHATQFMEFIGGIADASMINGECHLSTFPFQPIAAADVASLLTDIILEPAKNGVVEIGGPEKVAMSELIGKYLQLVGDKRPIVAGPDEIYWGEKIDSHTLVTSEGARLGTIDFKTWFSQQPVKA</sequence>
<evidence type="ECO:0000256" key="1">
    <source>
        <dbReference type="ARBA" id="ARBA00022857"/>
    </source>
</evidence>
<dbReference type="RefSeq" id="WP_108686359.1">
    <property type="nucleotide sequence ID" value="NZ_QCYK01000001.1"/>
</dbReference>
<dbReference type="Proteomes" id="UP000244450">
    <property type="component" value="Unassembled WGS sequence"/>
</dbReference>
<dbReference type="PANTHER" id="PTHR42748">
    <property type="entry name" value="NITROGEN METABOLITE REPRESSION PROTEIN NMRA FAMILY MEMBER"/>
    <property type="match status" value="1"/>
</dbReference>
<dbReference type="OrthoDB" id="9771302at2"/>
<dbReference type="AlphaFoldDB" id="A0A2T7BQ19"/>
<dbReference type="InterPro" id="IPR016040">
    <property type="entry name" value="NAD(P)-bd_dom"/>
</dbReference>
<evidence type="ECO:0000313" key="3">
    <source>
        <dbReference type="EMBL" id="PUZ29721.1"/>
    </source>
</evidence>
<accession>A0A2T7BQ19</accession>
<gene>
    <name evidence="3" type="ORF">DCC81_09855</name>
</gene>
<dbReference type="EMBL" id="QCYK01000001">
    <property type="protein sequence ID" value="PUZ29721.1"/>
    <property type="molecule type" value="Genomic_DNA"/>
</dbReference>
<organism evidence="3 4">
    <name type="scientific">Chitinophaga parva</name>
    <dbReference type="NCBI Taxonomy" id="2169414"/>
    <lineage>
        <taxon>Bacteria</taxon>
        <taxon>Pseudomonadati</taxon>
        <taxon>Bacteroidota</taxon>
        <taxon>Chitinophagia</taxon>
        <taxon>Chitinophagales</taxon>
        <taxon>Chitinophagaceae</taxon>
        <taxon>Chitinophaga</taxon>
    </lineage>
</organism>
<dbReference type="InterPro" id="IPR036291">
    <property type="entry name" value="NAD(P)-bd_dom_sf"/>
</dbReference>
<dbReference type="Pfam" id="PF13460">
    <property type="entry name" value="NAD_binding_10"/>
    <property type="match status" value="1"/>
</dbReference>
<feature type="domain" description="NAD(P)-binding" evidence="2">
    <location>
        <begin position="7"/>
        <end position="176"/>
    </location>
</feature>
<dbReference type="SUPFAM" id="SSF51735">
    <property type="entry name" value="NAD(P)-binding Rossmann-fold domains"/>
    <property type="match status" value="1"/>
</dbReference>
<reference evidence="3 4" key="1">
    <citation type="submission" date="2018-04" db="EMBL/GenBank/DDBJ databases">
        <title>Chitinophaga fuyangensis sp. nov., isolated from soil in a chemical factory.</title>
        <authorList>
            <person name="Chen K."/>
        </authorList>
    </citation>
    <scope>NUCLEOTIDE SEQUENCE [LARGE SCALE GENOMIC DNA]</scope>
    <source>
        <strain evidence="3 4">LY-1</strain>
    </source>
</reference>
<evidence type="ECO:0000259" key="2">
    <source>
        <dbReference type="Pfam" id="PF13460"/>
    </source>
</evidence>
<evidence type="ECO:0000313" key="4">
    <source>
        <dbReference type="Proteomes" id="UP000244450"/>
    </source>
</evidence>
<dbReference type="Gene3D" id="3.40.50.720">
    <property type="entry name" value="NAD(P)-binding Rossmann-like Domain"/>
    <property type="match status" value="1"/>
</dbReference>
<dbReference type="PANTHER" id="PTHR42748:SF3">
    <property type="entry name" value="BLL4366 PROTEIN"/>
    <property type="match status" value="1"/>
</dbReference>
<protein>
    <submittedName>
        <fullName evidence="3">NmrA family transcriptional regulator</fullName>
    </submittedName>
</protein>